<keyword evidence="11" id="KW-1185">Reference proteome</keyword>
<evidence type="ECO:0000256" key="8">
    <source>
        <dbReference type="SAM" id="Phobius"/>
    </source>
</evidence>
<organism evidence="10 11">
    <name type="scientific">Podospora pseudoanserina</name>
    <dbReference type="NCBI Taxonomy" id="2609844"/>
    <lineage>
        <taxon>Eukaryota</taxon>
        <taxon>Fungi</taxon>
        <taxon>Dikarya</taxon>
        <taxon>Ascomycota</taxon>
        <taxon>Pezizomycotina</taxon>
        <taxon>Sordariomycetes</taxon>
        <taxon>Sordariomycetidae</taxon>
        <taxon>Sordariales</taxon>
        <taxon>Podosporaceae</taxon>
        <taxon>Podospora</taxon>
    </lineage>
</organism>
<evidence type="ECO:0000256" key="3">
    <source>
        <dbReference type="ARBA" id="ARBA00022692"/>
    </source>
</evidence>
<proteinExistence type="predicted"/>
<sequence>MISQRNIRTSAPSSPELTPNHGGSPRPNSLPRRPRLPPPNPLPPRHREKTSPTVVKEADKFTHSLRIWLVFLVLCLLSFISAIDATIITISLPTITHSLNHGSPASSNDYVWIANTYLFASTAPQPFFG</sequence>
<evidence type="ECO:0000256" key="6">
    <source>
        <dbReference type="ARBA" id="ARBA00023180"/>
    </source>
</evidence>
<dbReference type="Proteomes" id="UP001323617">
    <property type="component" value="Unassembled WGS sequence"/>
</dbReference>
<evidence type="ECO:0000256" key="1">
    <source>
        <dbReference type="ARBA" id="ARBA00004141"/>
    </source>
</evidence>
<protein>
    <recommendedName>
        <fullName evidence="9">Major facilitator superfamily (MFS) profile domain-containing protein</fullName>
    </recommendedName>
</protein>
<name>A0ABR0I571_9PEZI</name>
<evidence type="ECO:0000313" key="10">
    <source>
        <dbReference type="EMBL" id="KAK4675360.1"/>
    </source>
</evidence>
<dbReference type="SUPFAM" id="SSF103473">
    <property type="entry name" value="MFS general substrate transporter"/>
    <property type="match status" value="1"/>
</dbReference>
<evidence type="ECO:0000259" key="9">
    <source>
        <dbReference type="PROSITE" id="PS50850"/>
    </source>
</evidence>
<keyword evidence="2" id="KW-0813">Transport</keyword>
<reference evidence="10 11" key="1">
    <citation type="journal article" date="2023" name="bioRxiv">
        <title>High-quality genome assemblies of four members of thePodospora anserinaspecies complex.</title>
        <authorList>
            <person name="Ament-Velasquez S.L."/>
            <person name="Vogan A.A."/>
            <person name="Wallerman O."/>
            <person name="Hartmann F."/>
            <person name="Gautier V."/>
            <person name="Silar P."/>
            <person name="Giraud T."/>
            <person name="Johannesson H."/>
        </authorList>
    </citation>
    <scope>NUCLEOTIDE SEQUENCE [LARGE SCALE GENOMIC DNA]</scope>
    <source>
        <strain evidence="10 11">CBS 124.78</strain>
    </source>
</reference>
<evidence type="ECO:0000256" key="2">
    <source>
        <dbReference type="ARBA" id="ARBA00022448"/>
    </source>
</evidence>
<dbReference type="PANTHER" id="PTHR23501:SF187">
    <property type="entry name" value="MAJOR FACILITATOR SUPERFAMILY (MFS) PROFILE DOMAIN-CONTAINING PROTEIN"/>
    <property type="match status" value="1"/>
</dbReference>
<dbReference type="RefSeq" id="XP_062798830.1">
    <property type="nucleotide sequence ID" value="XM_062940735.1"/>
</dbReference>
<dbReference type="GeneID" id="87961413"/>
<feature type="region of interest" description="Disordered" evidence="7">
    <location>
        <begin position="1"/>
        <end position="55"/>
    </location>
</feature>
<accession>A0ABR0I571</accession>
<evidence type="ECO:0000313" key="11">
    <source>
        <dbReference type="Proteomes" id="UP001323617"/>
    </source>
</evidence>
<dbReference type="PANTHER" id="PTHR23501">
    <property type="entry name" value="MAJOR FACILITATOR SUPERFAMILY"/>
    <property type="match status" value="1"/>
</dbReference>
<dbReference type="InterPro" id="IPR020846">
    <property type="entry name" value="MFS_dom"/>
</dbReference>
<comment type="caution">
    <text evidence="10">The sequence shown here is derived from an EMBL/GenBank/DDBJ whole genome shotgun (WGS) entry which is preliminary data.</text>
</comment>
<dbReference type="Gene3D" id="1.20.1720.10">
    <property type="entry name" value="Multidrug resistance protein D"/>
    <property type="match status" value="1"/>
</dbReference>
<feature type="compositionally biased region" description="Polar residues" evidence="7">
    <location>
        <begin position="1"/>
        <end position="17"/>
    </location>
</feature>
<dbReference type="InterPro" id="IPR036259">
    <property type="entry name" value="MFS_trans_sf"/>
</dbReference>
<keyword evidence="6" id="KW-0325">Glycoprotein</keyword>
<evidence type="ECO:0000256" key="7">
    <source>
        <dbReference type="SAM" id="MobiDB-lite"/>
    </source>
</evidence>
<comment type="subcellular location">
    <subcellularLocation>
        <location evidence="1">Membrane</location>
        <topology evidence="1">Multi-pass membrane protein</topology>
    </subcellularLocation>
</comment>
<evidence type="ECO:0000256" key="4">
    <source>
        <dbReference type="ARBA" id="ARBA00022989"/>
    </source>
</evidence>
<dbReference type="EMBL" id="JAFFHC010000005">
    <property type="protein sequence ID" value="KAK4675360.1"/>
    <property type="molecule type" value="Genomic_DNA"/>
</dbReference>
<keyword evidence="5 8" id="KW-0472">Membrane</keyword>
<gene>
    <name evidence="10" type="ORF">QC764_0077250</name>
</gene>
<feature type="domain" description="Major facilitator superfamily (MFS) profile" evidence="9">
    <location>
        <begin position="70"/>
        <end position="129"/>
    </location>
</feature>
<dbReference type="PROSITE" id="PS50850">
    <property type="entry name" value="MFS"/>
    <property type="match status" value="1"/>
</dbReference>
<keyword evidence="3 8" id="KW-0812">Transmembrane</keyword>
<keyword evidence="4 8" id="KW-1133">Transmembrane helix</keyword>
<feature type="transmembrane region" description="Helical" evidence="8">
    <location>
        <begin position="67"/>
        <end position="90"/>
    </location>
</feature>
<evidence type="ECO:0000256" key="5">
    <source>
        <dbReference type="ARBA" id="ARBA00023136"/>
    </source>
</evidence>